<evidence type="ECO:0000313" key="3">
    <source>
        <dbReference type="EMBL" id="MDX5984128.1"/>
    </source>
</evidence>
<protein>
    <recommendedName>
        <fullName evidence="5">Alginate export domain-containing protein</fullName>
    </recommendedName>
</protein>
<keyword evidence="2" id="KW-0732">Signal</keyword>
<gene>
    <name evidence="3" type="ORF">SIL82_07635</name>
</gene>
<dbReference type="RefSeq" id="WP_010403818.1">
    <property type="nucleotide sequence ID" value="NZ_JAWXXV010000001.1"/>
</dbReference>
<feature type="compositionally biased region" description="Low complexity" evidence="1">
    <location>
        <begin position="62"/>
        <end position="74"/>
    </location>
</feature>
<feature type="compositionally biased region" description="Basic residues" evidence="1">
    <location>
        <begin position="38"/>
        <end position="53"/>
    </location>
</feature>
<evidence type="ECO:0000313" key="4">
    <source>
        <dbReference type="Proteomes" id="UP001279660"/>
    </source>
</evidence>
<comment type="caution">
    <text evidence="3">The sequence shown here is derived from an EMBL/GenBank/DDBJ whole genome shotgun (WGS) entry which is preliminary data.</text>
</comment>
<accession>A0ABU4PM05</accession>
<sequence>MTRSMLIAGFALSALLPAPAFAQMMPGMKMDMPMPAKPKPKAKPKPVVKHAHPAVHPPAPEAAPSSSPAQAGAQQRAEDADAPPPPMTTTSATGPRPAPGKADDSVTAPPMAMPPAPQPQGDHNHSMPDMPGMAMGPADHAYGDGSGTSRNPGNDGAMKGLHLATGDWMVMLHGYATSVYTNQGGPRGDQEAFVESMAMLTGTRDFGGVRLQLRSMMSLEPAMGAKGYPNLFATGETANGTTQLTDRQHPHDLFMELAARLDVDTAHGSLFLYGGPVAEPALGPSAFMHRASAHYQPLSPITHHWFDSTHISYGVVTAGYGTARWQIEASGFRGREPDQYRWNIEQPGLDSWSVRATWTPSPAWAVQVSHGWLKSPEQLEAFRNEARTTASVQYAAHGVSALLAFSNKHKLPGRVLTAWLAEANWDIDRHHTLFARAENVANDELFPNPLDPLHDRKVRVSKLESGYAYRLRFVGPFELALGGAVGIYDKPALLDAAYGRFPLSFSLFAKVSLGH</sequence>
<evidence type="ECO:0008006" key="5">
    <source>
        <dbReference type="Google" id="ProtNLM"/>
    </source>
</evidence>
<evidence type="ECO:0000256" key="1">
    <source>
        <dbReference type="SAM" id="MobiDB-lite"/>
    </source>
</evidence>
<proteinExistence type="predicted"/>
<name>A0ABU4PM05_9SPHN</name>
<dbReference type="Proteomes" id="UP001279660">
    <property type="component" value="Unassembled WGS sequence"/>
</dbReference>
<feature type="chain" id="PRO_5046315482" description="Alginate export domain-containing protein" evidence="2">
    <location>
        <begin position="23"/>
        <end position="515"/>
    </location>
</feature>
<dbReference type="EMBL" id="JAWXXV010000001">
    <property type="protein sequence ID" value="MDX5984128.1"/>
    <property type="molecule type" value="Genomic_DNA"/>
</dbReference>
<keyword evidence="4" id="KW-1185">Reference proteome</keyword>
<feature type="region of interest" description="Disordered" evidence="1">
    <location>
        <begin position="32"/>
        <end position="158"/>
    </location>
</feature>
<feature type="signal peptide" evidence="2">
    <location>
        <begin position="1"/>
        <end position="22"/>
    </location>
</feature>
<reference evidence="3 4" key="1">
    <citation type="submission" date="2023-11" db="EMBL/GenBank/DDBJ databases">
        <title>MicrobeMod: A computational toolkit for identifying prokaryotic methylation and restriction-modification with nanopore sequencing.</title>
        <authorList>
            <person name="Crits-Christoph A."/>
            <person name="Kang S.C."/>
            <person name="Lee H."/>
            <person name="Ostrov N."/>
        </authorList>
    </citation>
    <scope>NUCLEOTIDE SEQUENCE [LARGE SCALE GENOMIC DNA]</scope>
    <source>
        <strain evidence="3 4">ATCC 14820</strain>
    </source>
</reference>
<organism evidence="3 4">
    <name type="scientific">Sphingomonas echinoides</name>
    <dbReference type="NCBI Taxonomy" id="59803"/>
    <lineage>
        <taxon>Bacteria</taxon>
        <taxon>Pseudomonadati</taxon>
        <taxon>Pseudomonadota</taxon>
        <taxon>Alphaproteobacteria</taxon>
        <taxon>Sphingomonadales</taxon>
        <taxon>Sphingomonadaceae</taxon>
        <taxon>Sphingomonas</taxon>
    </lineage>
</organism>
<feature type="compositionally biased region" description="Low complexity" evidence="1">
    <location>
        <begin position="127"/>
        <end position="139"/>
    </location>
</feature>
<evidence type="ECO:0000256" key="2">
    <source>
        <dbReference type="SAM" id="SignalP"/>
    </source>
</evidence>